<protein>
    <submittedName>
        <fullName evidence="3">Uncharacterized protein</fullName>
    </submittedName>
</protein>
<feature type="chain" id="PRO_5003044004" evidence="2">
    <location>
        <begin position="30"/>
        <end position="651"/>
    </location>
</feature>
<dbReference type="HOGENOM" id="CLU_420761_0_0_11"/>
<keyword evidence="2" id="KW-0732">Signal</keyword>
<reference evidence="4" key="2">
    <citation type="submission" date="2010-01" db="EMBL/GenBank/DDBJ databases">
        <title>The complete genome of Conexibacter woesei DSM 14684.</title>
        <authorList>
            <consortium name="US DOE Joint Genome Institute (JGI-PGF)"/>
            <person name="Lucas S."/>
            <person name="Copeland A."/>
            <person name="Lapidus A."/>
            <person name="Glavina del Rio T."/>
            <person name="Dalin E."/>
            <person name="Tice H."/>
            <person name="Bruce D."/>
            <person name="Goodwin L."/>
            <person name="Pitluck S."/>
            <person name="Kyrpides N."/>
            <person name="Mavromatis K."/>
            <person name="Ivanova N."/>
            <person name="Mikhailova N."/>
            <person name="Chertkov O."/>
            <person name="Brettin T."/>
            <person name="Detter J.C."/>
            <person name="Han C."/>
            <person name="Larimer F."/>
            <person name="Land M."/>
            <person name="Hauser L."/>
            <person name="Markowitz V."/>
            <person name="Cheng J.-F."/>
            <person name="Hugenholtz P."/>
            <person name="Woyke T."/>
            <person name="Wu D."/>
            <person name="Pukall R."/>
            <person name="Steenblock K."/>
            <person name="Schneider S."/>
            <person name="Klenk H.-P."/>
            <person name="Eisen J.A."/>
        </authorList>
    </citation>
    <scope>NUCLEOTIDE SEQUENCE [LARGE SCALE GENOMIC DNA]</scope>
    <source>
        <strain evidence="4">DSM 14684 / CIP 108061 / JCM 11494 / NBRC 100937 / ID131577</strain>
    </source>
</reference>
<organism evidence="3 4">
    <name type="scientific">Conexibacter woesei (strain DSM 14684 / CCUG 47730 / CIP 108061 / JCM 11494 / NBRC 100937 / ID131577)</name>
    <dbReference type="NCBI Taxonomy" id="469383"/>
    <lineage>
        <taxon>Bacteria</taxon>
        <taxon>Bacillati</taxon>
        <taxon>Actinomycetota</taxon>
        <taxon>Thermoleophilia</taxon>
        <taxon>Solirubrobacterales</taxon>
        <taxon>Conexibacteraceae</taxon>
        <taxon>Conexibacter</taxon>
    </lineage>
</organism>
<proteinExistence type="predicted"/>
<sequence precursor="true">MRRPLLSVLTLLALPFASLLVGGPRPASATSPGAHPSITKRDAAALRLQRRAAGLVRRAGRETQAQRAECRQTPRPPATFTHATPSEALRAALIVMRRPPIPADNVPEQAFSYDQLTADGVYADWIRLARAADAREFYVVPAQREFHPAPLSRDCLRERHSRLLALLDGASADLRRAALRIEERVNRRDHPPGGFPDEEVVTLFERGQDGTLAGGTRGGTLASLRAQGVLISRQLPDFSSLIGLLLPDGVETIELFYAQRVDRGPHRPAEIYPSDVRLTLPVQDNVASFRVPRETPDVYPTTMIWRAVDGSVVRTVRDARPPQRGYGAAIASAATGGAPGAAASRGGAAALGSAAAARGGGATVATASSDAAAERQERRSTDLINAATRAMQRDPACRQELSRETTFTHAAPSAELLGTFELLRRPAIPQDRIAEDALGLRMLGARGVYLDWIRMARAANGREHYLVVAQDRGLRDPLSRACLRERHRQLMLLLDGAPPRLRRMTLRDEARLNREEHPAGGFPKQEAIYHFERGPDGQLAGGGGGVDLDWFRRHGLFGTAQDSVTAPQDVSAVTGFVPDGVRTIEATFAQRADRGRHRPAEVYPSELTLTVPVQDNIVSFNVARQAEDAFPTKMVWRATDGSVVRIVREPR</sequence>
<dbReference type="RefSeq" id="WP_012935714.1">
    <property type="nucleotide sequence ID" value="NC_013739.1"/>
</dbReference>
<gene>
    <name evidence="3" type="ordered locus">Cwoe_4249</name>
</gene>
<dbReference type="eggNOG" id="ENOG5031K07">
    <property type="taxonomic scope" value="Bacteria"/>
</dbReference>
<dbReference type="STRING" id="469383.Cwoe_4249"/>
<keyword evidence="4" id="KW-1185">Reference proteome</keyword>
<accession>D3F5W4</accession>
<reference evidence="3 4" key="1">
    <citation type="journal article" date="2010" name="Stand. Genomic Sci.">
        <title>Complete genome sequence of Conexibacter woesei type strain (ID131577).</title>
        <authorList>
            <person name="Pukall R."/>
            <person name="Lapidus A."/>
            <person name="Glavina Del Rio T."/>
            <person name="Copeland A."/>
            <person name="Tice H."/>
            <person name="Cheng J.-F."/>
            <person name="Lucas S."/>
            <person name="Chen F."/>
            <person name="Nolan M."/>
            <person name="Bruce D."/>
            <person name="Goodwin L."/>
            <person name="Pitluck S."/>
            <person name="Mavromatis K."/>
            <person name="Ivanova N."/>
            <person name="Ovchinnikova G."/>
            <person name="Pati A."/>
            <person name="Chen A."/>
            <person name="Palaniappan K."/>
            <person name="Land M."/>
            <person name="Hauser L."/>
            <person name="Chang Y.-J."/>
            <person name="Jeffries C.D."/>
            <person name="Chain P."/>
            <person name="Meincke L."/>
            <person name="Sims D."/>
            <person name="Brettin T."/>
            <person name="Detter J.C."/>
            <person name="Rohde M."/>
            <person name="Goeker M."/>
            <person name="Bristow J."/>
            <person name="Eisen J.A."/>
            <person name="Markowitz V."/>
            <person name="Kyrpides N.C."/>
            <person name="Klenk H.-P."/>
            <person name="Hugenholtz P."/>
        </authorList>
    </citation>
    <scope>NUCLEOTIDE SEQUENCE [LARGE SCALE GENOMIC DNA]</scope>
    <source>
        <strain evidence="4">DSM 14684 / CIP 108061 / JCM 11494 / NBRC 100937 / ID131577</strain>
    </source>
</reference>
<evidence type="ECO:0000313" key="3">
    <source>
        <dbReference type="EMBL" id="ADB52663.1"/>
    </source>
</evidence>
<name>D3F5W4_CONWI</name>
<feature type="region of interest" description="Disordered" evidence="1">
    <location>
        <begin position="55"/>
        <end position="83"/>
    </location>
</feature>
<feature type="signal peptide" evidence="2">
    <location>
        <begin position="1"/>
        <end position="29"/>
    </location>
</feature>
<dbReference type="EMBL" id="CP001854">
    <property type="protein sequence ID" value="ADB52663.1"/>
    <property type="molecule type" value="Genomic_DNA"/>
</dbReference>
<dbReference type="Proteomes" id="UP000008229">
    <property type="component" value="Chromosome"/>
</dbReference>
<evidence type="ECO:0000256" key="1">
    <source>
        <dbReference type="SAM" id="MobiDB-lite"/>
    </source>
</evidence>
<dbReference type="AlphaFoldDB" id="D3F5W4"/>
<evidence type="ECO:0000313" key="4">
    <source>
        <dbReference type="Proteomes" id="UP000008229"/>
    </source>
</evidence>
<dbReference type="KEGG" id="cwo:Cwoe_4249"/>
<evidence type="ECO:0000256" key="2">
    <source>
        <dbReference type="SAM" id="SignalP"/>
    </source>
</evidence>